<dbReference type="KEGG" id="stru:115163371"/>
<evidence type="ECO:0000256" key="2">
    <source>
        <dbReference type="SAM" id="Coils"/>
    </source>
</evidence>
<evidence type="ECO:0000313" key="4">
    <source>
        <dbReference type="Ensembl" id="ENSSTUP00000107217.1"/>
    </source>
</evidence>
<dbReference type="PANTHER" id="PTHR32123">
    <property type="entry name" value="BICD FAMILY-LIKE CARGO ADAPTER"/>
    <property type="match status" value="1"/>
</dbReference>
<dbReference type="Ensembl" id="ENSSTUT00000114878.1">
    <property type="protein sequence ID" value="ENSSTUP00000107217.1"/>
    <property type="gene ID" value="ENSSTUG00000047690.1"/>
</dbReference>
<dbReference type="GO" id="GO:0055107">
    <property type="term" value="P:Golgi to secretory granule transport"/>
    <property type="evidence" value="ECO:0007669"/>
    <property type="project" value="TreeGrafter"/>
</dbReference>
<dbReference type="InParanoid" id="A0A674EHU5"/>
<feature type="region of interest" description="Disordered" evidence="3">
    <location>
        <begin position="453"/>
        <end position="521"/>
    </location>
</feature>
<feature type="coiled-coil region" evidence="2">
    <location>
        <begin position="65"/>
        <end position="142"/>
    </location>
</feature>
<dbReference type="GeneTree" id="ENSGT00940000165761"/>
<name>A0A674EHU5_SALTR</name>
<dbReference type="AlphaFoldDB" id="A0A674EHU5"/>
<keyword evidence="1 2" id="KW-0175">Coiled coil</keyword>
<dbReference type="GO" id="GO:0047496">
    <property type="term" value="P:vesicle transport along microtubule"/>
    <property type="evidence" value="ECO:0007669"/>
    <property type="project" value="TreeGrafter"/>
</dbReference>
<proteinExistence type="predicted"/>
<feature type="region of interest" description="Disordered" evidence="3">
    <location>
        <begin position="235"/>
        <end position="256"/>
    </location>
</feature>
<organism evidence="4 5">
    <name type="scientific">Salmo trutta</name>
    <name type="common">Brown trout</name>
    <dbReference type="NCBI Taxonomy" id="8032"/>
    <lineage>
        <taxon>Eukaryota</taxon>
        <taxon>Metazoa</taxon>
        <taxon>Chordata</taxon>
        <taxon>Craniata</taxon>
        <taxon>Vertebrata</taxon>
        <taxon>Euteleostomi</taxon>
        <taxon>Actinopterygii</taxon>
        <taxon>Neopterygii</taxon>
        <taxon>Teleostei</taxon>
        <taxon>Protacanthopterygii</taxon>
        <taxon>Salmoniformes</taxon>
        <taxon>Salmonidae</taxon>
        <taxon>Salmoninae</taxon>
        <taxon>Salmo</taxon>
    </lineage>
</organism>
<dbReference type="OMA" id="LDDWSFK"/>
<dbReference type="Proteomes" id="UP000472277">
    <property type="component" value="Chromosome 26"/>
</dbReference>
<gene>
    <name evidence="4" type="primary">si:ch211-235m3.5</name>
</gene>
<feature type="compositionally biased region" description="Low complexity" evidence="3">
    <location>
        <begin position="477"/>
        <end position="497"/>
    </location>
</feature>
<reference evidence="4" key="2">
    <citation type="submission" date="2025-09" db="UniProtKB">
        <authorList>
            <consortium name="Ensembl"/>
        </authorList>
    </citation>
    <scope>IDENTIFICATION</scope>
</reference>
<evidence type="ECO:0000256" key="3">
    <source>
        <dbReference type="SAM" id="MobiDB-lite"/>
    </source>
</evidence>
<protein>
    <submittedName>
        <fullName evidence="4">Si:ch211-235m3.5</fullName>
    </submittedName>
</protein>
<dbReference type="InterPro" id="IPR051149">
    <property type="entry name" value="Spindly/BICDR_Dynein_Adapter"/>
</dbReference>
<accession>A0A674EHU5</accession>
<dbReference type="OrthoDB" id="9451547at2759"/>
<keyword evidence="5" id="KW-1185">Reference proteome</keyword>
<dbReference type="PANTHER" id="PTHR32123:SF10">
    <property type="entry name" value="BICD FAMILY-LIKE CARGO ADAPTER 1-RELATED"/>
    <property type="match status" value="1"/>
</dbReference>
<sequence>MDRLGKWSLKPMKMEVELEDDFYLDYDALEISDYQDPNELLAALKQKEKDVILAAQLGNALLLENRQLKDQSDKLHEQYADKLEELEQGRHELQVKLEGCQSGWVSQVGDLEKDVRDLSGQVDRLTQALTDADRDKTRAQEEHAEHTQCLREQLSTTMEVERAMTSELQTLKQELQQKGHHRPQEEELLSAMREQVVRLSQKEQALEEQLESVCQENADLRDRLASLHTRLALQDQRNQQQSQQLAEASQEAAAARGRSQQLQVQVEELQEEVYLQDRSNHGNTSLLSELETSLDTMGLGHDREQMTQEVLSILELLRPLIQVVTTPERSEIIGQEEGDLQAMLLQLHGVAQKLANHTHIPQISQLQEENAKLRLRLGNRQDEEEVAQQAIRDRDEAIAKKNLMEAELVRSKNDMMCLNNQLLEAIQRKLELSQELEAWQDDIQIIINQQLRTQQQSEQVQRKPASNPMSFWRRPNTASSTRPRRPSSSPASWTSEAGQEKPQSPWRDWLRPGKVAQPGKL</sequence>
<evidence type="ECO:0000313" key="5">
    <source>
        <dbReference type="Proteomes" id="UP000472277"/>
    </source>
</evidence>
<reference evidence="4" key="1">
    <citation type="submission" date="2025-08" db="UniProtKB">
        <authorList>
            <consortium name="Ensembl"/>
        </authorList>
    </citation>
    <scope>IDENTIFICATION</scope>
</reference>
<evidence type="ECO:0000256" key="1">
    <source>
        <dbReference type="ARBA" id="ARBA00023054"/>
    </source>
</evidence>
<feature type="coiled-coil region" evidence="2">
    <location>
        <begin position="363"/>
        <end position="449"/>
    </location>
</feature>